<reference evidence="1 2" key="1">
    <citation type="journal article" date="2013" name="Front. Microbiol.">
        <title>Comparative genomic analyses of the cyanobacterium, Lyngbya aestuarii BL J, a powerful hydrogen producer.</title>
        <authorList>
            <person name="Kothari A."/>
            <person name="Vaughn M."/>
            <person name="Garcia-Pichel F."/>
        </authorList>
    </citation>
    <scope>NUCLEOTIDE SEQUENCE [LARGE SCALE GENOMIC DNA]</scope>
    <source>
        <strain evidence="1 2">BL J</strain>
    </source>
</reference>
<keyword evidence="2" id="KW-1185">Reference proteome</keyword>
<evidence type="ECO:0000313" key="1">
    <source>
        <dbReference type="EMBL" id="ERT06994.1"/>
    </source>
</evidence>
<organism evidence="1 2">
    <name type="scientific">Lyngbya aestuarii BL J</name>
    <dbReference type="NCBI Taxonomy" id="1348334"/>
    <lineage>
        <taxon>Bacteria</taxon>
        <taxon>Bacillati</taxon>
        <taxon>Cyanobacteriota</taxon>
        <taxon>Cyanophyceae</taxon>
        <taxon>Oscillatoriophycideae</taxon>
        <taxon>Oscillatoriales</taxon>
        <taxon>Microcoleaceae</taxon>
        <taxon>Lyngbya</taxon>
    </lineage>
</organism>
<protein>
    <submittedName>
        <fullName evidence="1">Uncharacterized protein</fullName>
    </submittedName>
</protein>
<dbReference type="EMBL" id="AUZM01000027">
    <property type="protein sequence ID" value="ERT06994.1"/>
    <property type="molecule type" value="Genomic_DNA"/>
</dbReference>
<dbReference type="Proteomes" id="UP000017127">
    <property type="component" value="Unassembled WGS sequence"/>
</dbReference>
<gene>
    <name evidence="1" type="ORF">M595_3051</name>
</gene>
<name>U7QGA5_9CYAN</name>
<accession>U7QGA5</accession>
<dbReference type="AlphaFoldDB" id="U7QGA5"/>
<evidence type="ECO:0000313" key="2">
    <source>
        <dbReference type="Proteomes" id="UP000017127"/>
    </source>
</evidence>
<sequence>MGNRGNFALIFSQRTRTEERGNAITVLGKKGDRRGKEGISNCSGVPMFRLFYS</sequence>
<comment type="caution">
    <text evidence="1">The sequence shown here is derived from an EMBL/GenBank/DDBJ whole genome shotgun (WGS) entry which is preliminary data.</text>
</comment>
<proteinExistence type="predicted"/>